<feature type="coiled-coil region" evidence="1">
    <location>
        <begin position="42"/>
        <end position="69"/>
    </location>
</feature>
<dbReference type="AlphaFoldDB" id="A0A6C0CQB9"/>
<evidence type="ECO:0000313" key="2">
    <source>
        <dbReference type="EMBL" id="QHT06691.1"/>
    </source>
</evidence>
<evidence type="ECO:0000256" key="1">
    <source>
        <dbReference type="SAM" id="Coils"/>
    </source>
</evidence>
<keyword evidence="1" id="KW-0175">Coiled coil</keyword>
<organism evidence="2">
    <name type="scientific">viral metagenome</name>
    <dbReference type="NCBI Taxonomy" id="1070528"/>
    <lineage>
        <taxon>unclassified sequences</taxon>
        <taxon>metagenomes</taxon>
        <taxon>organismal metagenomes</taxon>
    </lineage>
</organism>
<sequence>MSHLRQNKNIQSTLNSAAFIGLRAEHCHVTKMFVSELHDDANDDILAELKALRRDVNALNDKLKMLSLKDLSDVSADNASEGDVLMWDVAESKWVCCEVGKPDTEA</sequence>
<protein>
    <submittedName>
        <fullName evidence="2">Uncharacterized protein</fullName>
    </submittedName>
</protein>
<proteinExistence type="predicted"/>
<dbReference type="EMBL" id="MN739474">
    <property type="protein sequence ID" value="QHT06691.1"/>
    <property type="molecule type" value="Genomic_DNA"/>
</dbReference>
<accession>A0A6C0CQB9</accession>
<name>A0A6C0CQB9_9ZZZZ</name>
<reference evidence="2" key="1">
    <citation type="journal article" date="2020" name="Nature">
        <title>Giant virus diversity and host interactions through global metagenomics.</title>
        <authorList>
            <person name="Schulz F."/>
            <person name="Roux S."/>
            <person name="Paez-Espino D."/>
            <person name="Jungbluth S."/>
            <person name="Walsh D.A."/>
            <person name="Denef V.J."/>
            <person name="McMahon K.D."/>
            <person name="Konstantinidis K.T."/>
            <person name="Eloe-Fadrosh E.A."/>
            <person name="Kyrpides N.C."/>
            <person name="Woyke T."/>
        </authorList>
    </citation>
    <scope>NUCLEOTIDE SEQUENCE</scope>
    <source>
        <strain evidence="2">GVMAG-M-3300021473-15</strain>
    </source>
</reference>